<protein>
    <recommendedName>
        <fullName evidence="3">Plasmid stabilization system</fullName>
    </recommendedName>
</protein>
<proteinExistence type="predicted"/>
<keyword evidence="2" id="KW-1185">Reference proteome</keyword>
<reference evidence="1 2" key="1">
    <citation type="submission" date="2008-06" db="EMBL/GenBank/DDBJ databases">
        <title>Complete sequence of Pelodictyon phaeoclathratiforme BU-1.</title>
        <authorList>
            <consortium name="US DOE Joint Genome Institute"/>
            <person name="Lucas S."/>
            <person name="Copeland A."/>
            <person name="Lapidus A."/>
            <person name="Glavina del Rio T."/>
            <person name="Dalin E."/>
            <person name="Tice H."/>
            <person name="Bruce D."/>
            <person name="Goodwin L."/>
            <person name="Pitluck S."/>
            <person name="Schmutz J."/>
            <person name="Larimer F."/>
            <person name="Land M."/>
            <person name="Hauser L."/>
            <person name="Kyrpides N."/>
            <person name="Mikhailova N."/>
            <person name="Liu Z."/>
            <person name="Li T."/>
            <person name="Zhao F."/>
            <person name="Overmann J."/>
            <person name="Bryant D.A."/>
            <person name="Richardson P."/>
        </authorList>
    </citation>
    <scope>NUCLEOTIDE SEQUENCE [LARGE SCALE GENOMIC DNA]</scope>
    <source>
        <strain evidence="2">DSM 5477 / BU-1</strain>
    </source>
</reference>
<dbReference type="AlphaFoldDB" id="B4SCA0"/>
<evidence type="ECO:0008006" key="3">
    <source>
        <dbReference type="Google" id="ProtNLM"/>
    </source>
</evidence>
<dbReference type="eggNOG" id="COG3668">
    <property type="taxonomic scope" value="Bacteria"/>
</dbReference>
<evidence type="ECO:0000313" key="2">
    <source>
        <dbReference type="Proteomes" id="UP000002724"/>
    </source>
</evidence>
<dbReference type="HOGENOM" id="CLU_147162_7_0_10"/>
<dbReference type="OrthoDB" id="595476at2"/>
<name>B4SCA0_PELPB</name>
<dbReference type="STRING" id="324925.Ppha_0349"/>
<gene>
    <name evidence="1" type="ordered locus">Ppha_0349</name>
</gene>
<organism evidence="1 2">
    <name type="scientific">Pelodictyon phaeoclathratiforme (strain DSM 5477 / BU-1)</name>
    <dbReference type="NCBI Taxonomy" id="324925"/>
    <lineage>
        <taxon>Bacteria</taxon>
        <taxon>Pseudomonadati</taxon>
        <taxon>Chlorobiota</taxon>
        <taxon>Chlorobiia</taxon>
        <taxon>Chlorobiales</taxon>
        <taxon>Chlorobiaceae</taxon>
        <taxon>Chlorobium/Pelodictyon group</taxon>
        <taxon>Pelodictyon</taxon>
    </lineage>
</organism>
<sequence>MKHQIIIRPEAENDLRESFLWYEEKRLGLGHDFLLQIEAGLKFIQRNPELTTVEYKEARKHIIKKFPYKIIYLTTVRL</sequence>
<accession>B4SCA0</accession>
<dbReference type="InterPro" id="IPR035093">
    <property type="entry name" value="RelE/ParE_toxin_dom_sf"/>
</dbReference>
<dbReference type="EMBL" id="CP001110">
    <property type="protein sequence ID" value="ACF42680.1"/>
    <property type="molecule type" value="Genomic_DNA"/>
</dbReference>
<dbReference type="Proteomes" id="UP000002724">
    <property type="component" value="Chromosome"/>
</dbReference>
<dbReference type="RefSeq" id="WP_012507175.1">
    <property type="nucleotide sequence ID" value="NC_011060.1"/>
</dbReference>
<dbReference type="KEGG" id="pph:Ppha_0349"/>
<evidence type="ECO:0000313" key="1">
    <source>
        <dbReference type="EMBL" id="ACF42680.1"/>
    </source>
</evidence>
<dbReference type="Gene3D" id="3.30.2310.20">
    <property type="entry name" value="RelE-like"/>
    <property type="match status" value="1"/>
</dbReference>